<accession>A0A1S9PH25</accession>
<reference evidence="2 3" key="1">
    <citation type="submission" date="2016-07" db="EMBL/GenBank/DDBJ databases">
        <title>Genomic analysis of zinc-resistant bacterium Mucilaginibacter pedocola TBZ30.</title>
        <authorList>
            <person name="Huang J."/>
            <person name="Tang J."/>
        </authorList>
    </citation>
    <scope>NUCLEOTIDE SEQUENCE [LARGE SCALE GENOMIC DNA]</scope>
    <source>
        <strain evidence="2 3">TBZ30</strain>
    </source>
</reference>
<keyword evidence="3" id="KW-1185">Reference proteome</keyword>
<keyword evidence="1" id="KW-0812">Transmembrane</keyword>
<evidence type="ECO:0000256" key="1">
    <source>
        <dbReference type="SAM" id="Phobius"/>
    </source>
</evidence>
<dbReference type="PANTHER" id="PTHR36974:SF1">
    <property type="entry name" value="DOXX FAMILY MEMBRANE PROTEIN"/>
    <property type="match status" value="1"/>
</dbReference>
<dbReference type="STRING" id="1792845.BC343_26315"/>
<keyword evidence="1" id="KW-1133">Transmembrane helix</keyword>
<evidence type="ECO:0008006" key="4">
    <source>
        <dbReference type="Google" id="ProtNLM"/>
    </source>
</evidence>
<feature type="transmembrane region" description="Helical" evidence="1">
    <location>
        <begin position="43"/>
        <end position="60"/>
    </location>
</feature>
<dbReference type="EMBL" id="MBTF01000008">
    <property type="protein sequence ID" value="OOQ60272.1"/>
    <property type="molecule type" value="Genomic_DNA"/>
</dbReference>
<dbReference type="Proteomes" id="UP000189739">
    <property type="component" value="Unassembled WGS sequence"/>
</dbReference>
<gene>
    <name evidence="2" type="ORF">BC343_26315</name>
</gene>
<feature type="transmembrane region" description="Helical" evidence="1">
    <location>
        <begin position="67"/>
        <end position="84"/>
    </location>
</feature>
<proteinExistence type="predicted"/>
<dbReference type="RefSeq" id="WP_078347814.1">
    <property type="nucleotide sequence ID" value="NZ_MBTF01000008.1"/>
</dbReference>
<protein>
    <recommendedName>
        <fullName evidence="4">DoxX family protein</fullName>
    </recommendedName>
</protein>
<dbReference type="OrthoDB" id="327939at2"/>
<dbReference type="PANTHER" id="PTHR36974">
    <property type="entry name" value="MEMBRANE PROTEIN-RELATED"/>
    <property type="match status" value="1"/>
</dbReference>
<comment type="caution">
    <text evidence="2">The sequence shown here is derived from an EMBL/GenBank/DDBJ whole genome shotgun (WGS) entry which is preliminary data.</text>
</comment>
<organism evidence="2 3">
    <name type="scientific">Mucilaginibacter pedocola</name>
    <dbReference type="NCBI Taxonomy" id="1792845"/>
    <lineage>
        <taxon>Bacteria</taxon>
        <taxon>Pseudomonadati</taxon>
        <taxon>Bacteroidota</taxon>
        <taxon>Sphingobacteriia</taxon>
        <taxon>Sphingobacteriales</taxon>
        <taxon>Sphingobacteriaceae</taxon>
        <taxon>Mucilaginibacter</taxon>
    </lineage>
</organism>
<keyword evidence="1" id="KW-0472">Membrane</keyword>
<sequence>MQFFKKLSLIALIAFYLLAGINHFRSPDVYYSIMPAQLPFAKLLNALSGAAEIVLALLMIRPRTRKVASYGIILMLLAFIPVHTKMVMDAPFQLGTLTVSPAVAWLRLLVFQPLLIVWAGWHSKVGSPQSEKSERRS</sequence>
<evidence type="ECO:0000313" key="2">
    <source>
        <dbReference type="EMBL" id="OOQ60272.1"/>
    </source>
</evidence>
<name>A0A1S9PH25_9SPHI</name>
<dbReference type="AlphaFoldDB" id="A0A1S9PH25"/>
<evidence type="ECO:0000313" key="3">
    <source>
        <dbReference type="Proteomes" id="UP000189739"/>
    </source>
</evidence>
<feature type="transmembrane region" description="Helical" evidence="1">
    <location>
        <begin position="104"/>
        <end position="121"/>
    </location>
</feature>